<evidence type="ECO:0000313" key="2">
    <source>
        <dbReference type="Proteomes" id="UP001240250"/>
    </source>
</evidence>
<comment type="caution">
    <text evidence="1">The sequence shown here is derived from an EMBL/GenBank/DDBJ whole genome shotgun (WGS) entry which is preliminary data.</text>
</comment>
<dbReference type="Proteomes" id="UP001240250">
    <property type="component" value="Unassembled WGS sequence"/>
</dbReference>
<sequence>MSAAEVHAALQGWVARLASLGAAVVPRLRPALTYPEAVALAARHGYEAGEDLVALWTWHDGTTPGLPPAHLAPGQEFAPLDASLRRSREYHEASLAEARGDRRTWQAHWVVAVHGHALPLVLDGSRPGPDTFRHDPHAHPLHVARSTLAQRVARWHEMVDTGTWRVARDGTWDVDLTHLPAVPHAHRQDLT</sequence>
<protein>
    <submittedName>
        <fullName evidence="1">Uncharacterized protein</fullName>
    </submittedName>
</protein>
<proteinExistence type="predicted"/>
<reference evidence="1 2" key="1">
    <citation type="submission" date="2023-07" db="EMBL/GenBank/DDBJ databases">
        <title>Sequencing the genomes of 1000 actinobacteria strains.</title>
        <authorList>
            <person name="Klenk H.-P."/>
        </authorList>
    </citation>
    <scope>NUCLEOTIDE SEQUENCE [LARGE SCALE GENOMIC DNA]</scope>
    <source>
        <strain evidence="1 2">DSM 14785</strain>
    </source>
</reference>
<evidence type="ECO:0000313" key="1">
    <source>
        <dbReference type="EMBL" id="MDQ0424901.1"/>
    </source>
</evidence>
<accession>A0ABU0GHS5</accession>
<dbReference type="EMBL" id="JAUSVM010000001">
    <property type="protein sequence ID" value="MDQ0424901.1"/>
    <property type="molecule type" value="Genomic_DNA"/>
</dbReference>
<dbReference type="RefSeq" id="WP_070320895.1">
    <property type="nucleotide sequence ID" value="NZ_JAUSVM010000001.1"/>
</dbReference>
<keyword evidence="2" id="KW-1185">Reference proteome</keyword>
<gene>
    <name evidence="1" type="ORF">JO380_001282</name>
</gene>
<name>A0ABU0GHS5_9CELL</name>
<organism evidence="1 2">
    <name type="scientific">Cellulomonas iranensis</name>
    <dbReference type="NCBI Taxonomy" id="76862"/>
    <lineage>
        <taxon>Bacteria</taxon>
        <taxon>Bacillati</taxon>
        <taxon>Actinomycetota</taxon>
        <taxon>Actinomycetes</taxon>
        <taxon>Micrococcales</taxon>
        <taxon>Cellulomonadaceae</taxon>
        <taxon>Cellulomonas</taxon>
    </lineage>
</organism>